<dbReference type="Gene3D" id="1.10.10.10">
    <property type="entry name" value="Winged helix-like DNA-binding domain superfamily/Winged helix DNA-binding domain"/>
    <property type="match status" value="1"/>
</dbReference>
<reference evidence="2 3" key="1">
    <citation type="submission" date="2023-04" db="EMBL/GenBank/DDBJ databases">
        <title>Forest soil microbial communities from Buena Vista Peninsula, Colon Province, Panama.</title>
        <authorList>
            <person name="Bouskill N."/>
        </authorList>
    </citation>
    <scope>NUCLEOTIDE SEQUENCE [LARGE SCALE GENOMIC DNA]</scope>
    <source>
        <strain evidence="2 3">AC80</strain>
    </source>
</reference>
<accession>A0ABT6L4Q4</accession>
<keyword evidence="3" id="KW-1185">Reference proteome</keyword>
<dbReference type="InterPro" id="IPR039422">
    <property type="entry name" value="MarR/SlyA-like"/>
</dbReference>
<keyword evidence="2" id="KW-0238">DNA-binding</keyword>
<dbReference type="PANTHER" id="PTHR33164:SF99">
    <property type="entry name" value="MARR FAMILY REGULATORY PROTEIN"/>
    <property type="match status" value="1"/>
</dbReference>
<dbReference type="GO" id="GO:0003677">
    <property type="term" value="F:DNA binding"/>
    <property type="evidence" value="ECO:0007669"/>
    <property type="project" value="UniProtKB-KW"/>
</dbReference>
<dbReference type="PROSITE" id="PS50995">
    <property type="entry name" value="HTH_MARR_2"/>
    <property type="match status" value="1"/>
</dbReference>
<protein>
    <submittedName>
        <fullName evidence="2">DNA-binding MarR family transcriptional regulator</fullName>
    </submittedName>
</protein>
<dbReference type="PANTHER" id="PTHR33164">
    <property type="entry name" value="TRANSCRIPTIONAL REGULATOR, MARR FAMILY"/>
    <property type="match status" value="1"/>
</dbReference>
<dbReference type="Pfam" id="PF01047">
    <property type="entry name" value="MarR"/>
    <property type="match status" value="1"/>
</dbReference>
<feature type="domain" description="HTH marR-type" evidence="1">
    <location>
        <begin position="1"/>
        <end position="152"/>
    </location>
</feature>
<dbReference type="Proteomes" id="UP001160130">
    <property type="component" value="Unassembled WGS sequence"/>
</dbReference>
<dbReference type="InterPro" id="IPR036390">
    <property type="entry name" value="WH_DNA-bd_sf"/>
</dbReference>
<evidence type="ECO:0000259" key="1">
    <source>
        <dbReference type="PROSITE" id="PS50995"/>
    </source>
</evidence>
<organism evidence="2 3">
    <name type="scientific">Mycolicibacterium frederiksbergense</name>
    <dbReference type="NCBI Taxonomy" id="117567"/>
    <lineage>
        <taxon>Bacteria</taxon>
        <taxon>Bacillati</taxon>
        <taxon>Actinomycetota</taxon>
        <taxon>Actinomycetes</taxon>
        <taxon>Mycobacteriales</taxon>
        <taxon>Mycobacteriaceae</taxon>
        <taxon>Mycolicibacterium</taxon>
    </lineage>
</organism>
<gene>
    <name evidence="2" type="ORF">M2272_004579</name>
</gene>
<evidence type="ECO:0000313" key="2">
    <source>
        <dbReference type="EMBL" id="MDH6197923.1"/>
    </source>
</evidence>
<sequence length="164" mass="18639">MNQTSISRLPGLGDTEHECWQSFLYSSTRVCESVNQRLMDQHDLSLVDILLLDLLTKSDCGSARMGELAQSLTLIPSRVTARISRLESRSLVFRSADRDDRRSVRATITREGRAYGQRAMRTYARAVRELYLNPLSRNQMTAVSDSCRRVNAALPEAPRWFDSV</sequence>
<dbReference type="EMBL" id="JARXVE010000008">
    <property type="protein sequence ID" value="MDH6197923.1"/>
    <property type="molecule type" value="Genomic_DNA"/>
</dbReference>
<dbReference type="SUPFAM" id="SSF46785">
    <property type="entry name" value="Winged helix' DNA-binding domain"/>
    <property type="match status" value="1"/>
</dbReference>
<name>A0ABT6L4Q4_9MYCO</name>
<dbReference type="InterPro" id="IPR036388">
    <property type="entry name" value="WH-like_DNA-bd_sf"/>
</dbReference>
<dbReference type="SMART" id="SM00347">
    <property type="entry name" value="HTH_MARR"/>
    <property type="match status" value="1"/>
</dbReference>
<proteinExistence type="predicted"/>
<dbReference type="InterPro" id="IPR000835">
    <property type="entry name" value="HTH_MarR-typ"/>
</dbReference>
<comment type="caution">
    <text evidence="2">The sequence shown here is derived from an EMBL/GenBank/DDBJ whole genome shotgun (WGS) entry which is preliminary data.</text>
</comment>
<evidence type="ECO:0000313" key="3">
    <source>
        <dbReference type="Proteomes" id="UP001160130"/>
    </source>
</evidence>
<dbReference type="RefSeq" id="WP_280834510.1">
    <property type="nucleotide sequence ID" value="NZ_JARXVE010000008.1"/>
</dbReference>